<comment type="caution">
    <text evidence="1">The sequence shown here is derived from an EMBL/GenBank/DDBJ whole genome shotgun (WGS) entry which is preliminary data.</text>
</comment>
<evidence type="ECO:0000313" key="1">
    <source>
        <dbReference type="EMBL" id="KAF4629786.1"/>
    </source>
</evidence>
<dbReference type="OrthoDB" id="3800738at2759"/>
<proteinExistence type="predicted"/>
<protein>
    <recommendedName>
        <fullName evidence="3">F-box domain-containing protein</fullName>
    </recommendedName>
</protein>
<sequence length="252" mass="28528">MHGVSASLGAGCDVRCMLLVAALRKAMNTSLDLDSSWKFSQSIYRVSENRKRMKNSKAQEKVFSTLELWEAILLQLPLQELLVNAQLVNRSWNADIKSSPSLQQYLFFQAWLEADNRSDEINPLLRAKFPPFFGDGWLPWAKDKKARKAFWRVNSHTRGKVRFEDGVQMGALYDIAEVRFSVPITGFSMAWPAADMKPGVDKTVVMNIYQVAQCCVDSDGSDNEESLRSEGAEQYDIKFEQNCRIDAGLGKE</sequence>
<dbReference type="InterPro" id="IPR036047">
    <property type="entry name" value="F-box-like_dom_sf"/>
</dbReference>
<dbReference type="EMBL" id="JAAMPI010000627">
    <property type="protein sequence ID" value="KAF4629786.1"/>
    <property type="molecule type" value="Genomic_DNA"/>
</dbReference>
<dbReference type="SUPFAM" id="SSF81383">
    <property type="entry name" value="F-box domain"/>
    <property type="match status" value="1"/>
</dbReference>
<name>A0A8H4W156_9HELO</name>
<keyword evidence="2" id="KW-1185">Reference proteome</keyword>
<evidence type="ECO:0000313" key="2">
    <source>
        <dbReference type="Proteomes" id="UP000566819"/>
    </source>
</evidence>
<dbReference type="AlphaFoldDB" id="A0A8H4W156"/>
<dbReference type="Proteomes" id="UP000566819">
    <property type="component" value="Unassembled WGS sequence"/>
</dbReference>
<reference evidence="1 2" key="1">
    <citation type="submission" date="2020-03" db="EMBL/GenBank/DDBJ databases">
        <title>Draft Genome Sequence of Cudoniella acicularis.</title>
        <authorList>
            <person name="Buettner E."/>
            <person name="Kellner H."/>
        </authorList>
    </citation>
    <scope>NUCLEOTIDE SEQUENCE [LARGE SCALE GENOMIC DNA]</scope>
    <source>
        <strain evidence="1 2">DSM 108380</strain>
    </source>
</reference>
<accession>A0A8H4W156</accession>
<evidence type="ECO:0008006" key="3">
    <source>
        <dbReference type="Google" id="ProtNLM"/>
    </source>
</evidence>
<organism evidence="1 2">
    <name type="scientific">Cudoniella acicularis</name>
    <dbReference type="NCBI Taxonomy" id="354080"/>
    <lineage>
        <taxon>Eukaryota</taxon>
        <taxon>Fungi</taxon>
        <taxon>Dikarya</taxon>
        <taxon>Ascomycota</taxon>
        <taxon>Pezizomycotina</taxon>
        <taxon>Leotiomycetes</taxon>
        <taxon>Helotiales</taxon>
        <taxon>Tricladiaceae</taxon>
        <taxon>Cudoniella</taxon>
    </lineage>
</organism>
<gene>
    <name evidence="1" type="ORF">G7Y89_g8358</name>
</gene>